<gene>
    <name evidence="2" type="ORF">MERR_LOCUS28411</name>
</gene>
<dbReference type="SUPFAM" id="SSF81383">
    <property type="entry name" value="F-box domain"/>
    <property type="match status" value="1"/>
</dbReference>
<dbReference type="OrthoDB" id="68328at2759"/>
<accession>A0A6D2JX52</accession>
<organism evidence="2 3">
    <name type="scientific">Microthlaspi erraticum</name>
    <dbReference type="NCBI Taxonomy" id="1685480"/>
    <lineage>
        <taxon>Eukaryota</taxon>
        <taxon>Viridiplantae</taxon>
        <taxon>Streptophyta</taxon>
        <taxon>Embryophyta</taxon>
        <taxon>Tracheophyta</taxon>
        <taxon>Spermatophyta</taxon>
        <taxon>Magnoliopsida</taxon>
        <taxon>eudicotyledons</taxon>
        <taxon>Gunneridae</taxon>
        <taxon>Pentapetalae</taxon>
        <taxon>rosids</taxon>
        <taxon>malvids</taxon>
        <taxon>Brassicales</taxon>
        <taxon>Brassicaceae</taxon>
        <taxon>Coluteocarpeae</taxon>
        <taxon>Microthlaspi</taxon>
    </lineage>
</organism>
<dbReference type="InterPro" id="IPR057499">
    <property type="entry name" value="Kelch_FKB95"/>
</dbReference>
<dbReference type="PANTHER" id="PTHR24414:SF135">
    <property type="entry name" value="F-BOX DOMAIN-CONTAINING PROTEIN"/>
    <property type="match status" value="1"/>
</dbReference>
<dbReference type="SUPFAM" id="SSF117281">
    <property type="entry name" value="Kelch motif"/>
    <property type="match status" value="1"/>
</dbReference>
<evidence type="ECO:0000259" key="1">
    <source>
        <dbReference type="PROSITE" id="PS50181"/>
    </source>
</evidence>
<dbReference type="InterPro" id="IPR050354">
    <property type="entry name" value="F-box/kelch-repeat_ARATH"/>
</dbReference>
<dbReference type="Gene3D" id="2.120.10.80">
    <property type="entry name" value="Kelch-type beta propeller"/>
    <property type="match status" value="1"/>
</dbReference>
<sequence>MFSVTTAAKEEPSESPLMSLPEDIIVEIIARVERSDHPSLSIVSKQLQSIVSSPELFARRSLLGRIEHRLYVILHLHDYSSSNTSLYVLHNRRLVPIPGLPTSGFVASGSKIYGFGDDIAYSRTAVSMECAYHTVKTLPSMPYMFSRAASYIDGKVYVTGNLGYDREEVSVVVFDTEKQMWEGEVIKPEIKIGNMIRCSLVMDDKIYIADYFRSVFYDTKERTWGRDTMLDSKKWMFADACVLDDVLYYYSRDENCLRRYDPKKRCWGVVNGLDDLLATTRGSWAMSRSSMKTVETVSYNGKLALFFLRRTGRGDKGIWCAEISLETRQGGEIWGQVEWCHQVLSIEDQSCEIKSLPVML</sequence>
<keyword evidence="3" id="KW-1185">Reference proteome</keyword>
<proteinExistence type="predicted"/>
<dbReference type="InterPro" id="IPR036047">
    <property type="entry name" value="F-box-like_dom_sf"/>
</dbReference>
<dbReference type="CDD" id="cd22152">
    <property type="entry name" value="F-box_AtAFR-like"/>
    <property type="match status" value="1"/>
</dbReference>
<dbReference type="SMART" id="SM00256">
    <property type="entry name" value="FBOX"/>
    <property type="match status" value="1"/>
</dbReference>
<dbReference type="InterPro" id="IPR001810">
    <property type="entry name" value="F-box_dom"/>
</dbReference>
<dbReference type="PROSITE" id="PS50181">
    <property type="entry name" value="FBOX"/>
    <property type="match status" value="1"/>
</dbReference>
<dbReference type="Proteomes" id="UP000467841">
    <property type="component" value="Unassembled WGS sequence"/>
</dbReference>
<protein>
    <recommendedName>
        <fullName evidence="1">F-box domain-containing protein</fullName>
    </recommendedName>
</protein>
<dbReference type="AlphaFoldDB" id="A0A6D2JX52"/>
<dbReference type="EMBL" id="CACVBM020001240">
    <property type="protein sequence ID" value="CAA7041176.1"/>
    <property type="molecule type" value="Genomic_DNA"/>
</dbReference>
<dbReference type="PANTHER" id="PTHR24414">
    <property type="entry name" value="F-BOX/KELCH-REPEAT PROTEIN SKIP4"/>
    <property type="match status" value="1"/>
</dbReference>
<dbReference type="InterPro" id="IPR015915">
    <property type="entry name" value="Kelch-typ_b-propeller"/>
</dbReference>
<feature type="domain" description="F-box" evidence="1">
    <location>
        <begin position="14"/>
        <end position="60"/>
    </location>
</feature>
<name>A0A6D2JX52_9BRAS</name>
<reference evidence="2" key="1">
    <citation type="submission" date="2020-01" db="EMBL/GenBank/DDBJ databases">
        <authorList>
            <person name="Mishra B."/>
        </authorList>
    </citation>
    <scope>NUCLEOTIDE SEQUENCE [LARGE SCALE GENOMIC DNA]</scope>
</reference>
<comment type="caution">
    <text evidence="2">The sequence shown here is derived from an EMBL/GenBank/DDBJ whole genome shotgun (WGS) entry which is preliminary data.</text>
</comment>
<evidence type="ECO:0000313" key="3">
    <source>
        <dbReference type="Proteomes" id="UP000467841"/>
    </source>
</evidence>
<dbReference type="Pfam" id="PF25210">
    <property type="entry name" value="Kelch_FKB95"/>
    <property type="match status" value="1"/>
</dbReference>
<dbReference type="Pfam" id="PF00646">
    <property type="entry name" value="F-box"/>
    <property type="match status" value="1"/>
</dbReference>
<evidence type="ECO:0000313" key="2">
    <source>
        <dbReference type="EMBL" id="CAA7041176.1"/>
    </source>
</evidence>